<accession>M5ADD8</accession>
<name>M5ADD8_LEVBR</name>
<sequence length="47" mass="5502">MQFIEEVRLMKHPMSYYGYYVVGGIFVGIMAFAIVRLVELWLVVSNM</sequence>
<evidence type="ECO:0000313" key="2">
    <source>
        <dbReference type="EMBL" id="BAN06357.1"/>
    </source>
</evidence>
<keyword evidence="1" id="KW-1133">Transmembrane helix</keyword>
<dbReference type="Proteomes" id="UP000012042">
    <property type="component" value="Chromosome"/>
</dbReference>
<reference evidence="2 3" key="1">
    <citation type="journal article" date="2013" name="PLoS ONE">
        <title>Genomic Analysis by Deep Sequencing of the Probiotic Lactobacillus brevis KB290 Harboring Nine Plasmids Reveals Genomic Stability.</title>
        <authorList>
            <person name="Fukao M."/>
            <person name="Oshima K."/>
            <person name="Morita H."/>
            <person name="Toh H."/>
            <person name="Suda W."/>
            <person name="Kim S.W."/>
            <person name="Suzuki S."/>
            <person name="Yakabe T."/>
            <person name="Hattori M."/>
            <person name="Yajima N."/>
        </authorList>
    </citation>
    <scope>NUCLEOTIDE SEQUENCE [LARGE SCALE GENOMIC DNA]</scope>
    <source>
        <strain evidence="2 3">KB290</strain>
    </source>
</reference>
<dbReference type="PATRIC" id="fig|1001583.3.peg.712"/>
<dbReference type="AlphaFoldDB" id="M5ADD8"/>
<keyword evidence="1" id="KW-0812">Transmembrane</keyword>
<gene>
    <name evidence="2" type="ORF">LVISKB_0722</name>
</gene>
<evidence type="ECO:0000256" key="1">
    <source>
        <dbReference type="SAM" id="Phobius"/>
    </source>
</evidence>
<dbReference type="KEGG" id="lbk:LVISKB_0722"/>
<evidence type="ECO:0000313" key="3">
    <source>
        <dbReference type="Proteomes" id="UP000012042"/>
    </source>
</evidence>
<dbReference type="EMBL" id="AP012167">
    <property type="protein sequence ID" value="BAN06357.1"/>
    <property type="molecule type" value="Genomic_DNA"/>
</dbReference>
<protein>
    <submittedName>
        <fullName evidence="2">Uncharacterized protein</fullName>
    </submittedName>
</protein>
<organism evidence="2 3">
    <name type="scientific">Levilactobacillus brevis KB290</name>
    <dbReference type="NCBI Taxonomy" id="1001583"/>
    <lineage>
        <taxon>Bacteria</taxon>
        <taxon>Bacillati</taxon>
        <taxon>Bacillota</taxon>
        <taxon>Bacilli</taxon>
        <taxon>Lactobacillales</taxon>
        <taxon>Lactobacillaceae</taxon>
        <taxon>Levilactobacillus</taxon>
    </lineage>
</organism>
<proteinExistence type="predicted"/>
<dbReference type="HOGENOM" id="CLU_3329197_0_0_9"/>
<feature type="transmembrane region" description="Helical" evidence="1">
    <location>
        <begin position="17"/>
        <end position="44"/>
    </location>
</feature>
<keyword evidence="1" id="KW-0472">Membrane</keyword>